<dbReference type="GO" id="GO:0034599">
    <property type="term" value="P:cellular response to oxidative stress"/>
    <property type="evidence" value="ECO:0007669"/>
    <property type="project" value="TreeGrafter"/>
</dbReference>
<dbReference type="GO" id="GO:0006749">
    <property type="term" value="P:glutathione metabolic process"/>
    <property type="evidence" value="ECO:0007669"/>
    <property type="project" value="TreeGrafter"/>
</dbReference>
<dbReference type="EMBL" id="KN727803">
    <property type="protein sequence ID" value="KIH64921.1"/>
    <property type="molecule type" value="Genomic_DNA"/>
</dbReference>
<keyword evidence="4" id="KW-1015">Disulfide bond</keyword>
<dbReference type="PRINTS" id="PR00411">
    <property type="entry name" value="PNDRDTASEI"/>
</dbReference>
<dbReference type="PANTHER" id="PTHR42737:SF7">
    <property type="entry name" value="THIOREDOXIN-DISULFIDE REDUCTASE"/>
    <property type="match status" value="1"/>
</dbReference>
<dbReference type="GO" id="GO:0004362">
    <property type="term" value="F:glutathione-disulfide reductase (NADPH) activity"/>
    <property type="evidence" value="ECO:0007669"/>
    <property type="project" value="TreeGrafter"/>
</dbReference>
<dbReference type="Proteomes" id="UP000054047">
    <property type="component" value="Unassembled WGS sequence"/>
</dbReference>
<evidence type="ECO:0000256" key="4">
    <source>
        <dbReference type="ARBA" id="ARBA00023157"/>
    </source>
</evidence>
<dbReference type="PANTHER" id="PTHR42737">
    <property type="entry name" value="GLUTATHIONE REDUCTASE"/>
    <property type="match status" value="1"/>
</dbReference>
<evidence type="ECO:0000256" key="5">
    <source>
        <dbReference type="ARBA" id="ARBA00023284"/>
    </source>
</evidence>
<sequence>MGNARPRHNGLADEIIMEKRASETLVKVVNDRIKANSWIYRVQLHEKFLTLIAPNVVLATGLRPRYPEIPGAEHGITSDDLFWAVKSPGKTLVVGASYVALETAGMLADLGLPVDLLIRSRPLKPFDQSFFARYARKKSPVESWVSNCSLSVASYAIRYELVRQLVLKIEH</sequence>
<feature type="domain" description="FAD/NAD(P)-binding" evidence="6">
    <location>
        <begin position="50"/>
        <end position="135"/>
    </location>
</feature>
<dbReference type="GO" id="GO:0050660">
    <property type="term" value="F:flavin adenine dinucleotide binding"/>
    <property type="evidence" value="ECO:0007669"/>
    <property type="project" value="InterPro"/>
</dbReference>
<reference evidence="7 8" key="1">
    <citation type="submission" date="2013-12" db="EMBL/GenBank/DDBJ databases">
        <title>Draft genome of the parsitic nematode Ancylostoma duodenale.</title>
        <authorList>
            <person name="Mitreva M."/>
        </authorList>
    </citation>
    <scope>NUCLEOTIDE SEQUENCE [LARGE SCALE GENOMIC DNA]</scope>
    <source>
        <strain evidence="7 8">Zhejiang</strain>
    </source>
</reference>
<comment type="cofactor">
    <cofactor evidence="1">
        <name>FAD</name>
        <dbReference type="ChEBI" id="CHEBI:57692"/>
    </cofactor>
</comment>
<accession>A0A0C2H684</accession>
<dbReference type="InterPro" id="IPR023753">
    <property type="entry name" value="FAD/NAD-binding_dom"/>
</dbReference>
<gene>
    <name evidence="7" type="ORF">ANCDUO_04758</name>
</gene>
<evidence type="ECO:0000313" key="7">
    <source>
        <dbReference type="EMBL" id="KIH64921.1"/>
    </source>
</evidence>
<evidence type="ECO:0000256" key="3">
    <source>
        <dbReference type="ARBA" id="ARBA00023002"/>
    </source>
</evidence>
<evidence type="ECO:0000313" key="8">
    <source>
        <dbReference type="Proteomes" id="UP000054047"/>
    </source>
</evidence>
<proteinExistence type="inferred from homology"/>
<keyword evidence="8" id="KW-1185">Reference proteome</keyword>
<dbReference type="Pfam" id="PF07992">
    <property type="entry name" value="Pyr_redox_2"/>
    <property type="match status" value="1"/>
</dbReference>
<dbReference type="InterPro" id="IPR036188">
    <property type="entry name" value="FAD/NAD-bd_sf"/>
</dbReference>
<dbReference type="AlphaFoldDB" id="A0A0C2H684"/>
<dbReference type="GO" id="GO:0005739">
    <property type="term" value="C:mitochondrion"/>
    <property type="evidence" value="ECO:0007669"/>
    <property type="project" value="TreeGrafter"/>
</dbReference>
<evidence type="ECO:0000256" key="2">
    <source>
        <dbReference type="ARBA" id="ARBA00007532"/>
    </source>
</evidence>
<keyword evidence="5" id="KW-0676">Redox-active center</keyword>
<dbReference type="OrthoDB" id="5956163at2759"/>
<dbReference type="GO" id="GO:0005829">
    <property type="term" value="C:cytosol"/>
    <property type="evidence" value="ECO:0007669"/>
    <property type="project" value="TreeGrafter"/>
</dbReference>
<comment type="similarity">
    <text evidence="2">Belongs to the class-I pyridine nucleotide-disulfide oxidoreductase family.</text>
</comment>
<keyword evidence="3" id="KW-0560">Oxidoreductase</keyword>
<evidence type="ECO:0000259" key="6">
    <source>
        <dbReference type="Pfam" id="PF07992"/>
    </source>
</evidence>
<dbReference type="SUPFAM" id="SSF51905">
    <property type="entry name" value="FAD/NAD(P)-binding domain"/>
    <property type="match status" value="1"/>
</dbReference>
<dbReference type="GO" id="GO:0045454">
    <property type="term" value="P:cell redox homeostasis"/>
    <property type="evidence" value="ECO:0007669"/>
    <property type="project" value="InterPro"/>
</dbReference>
<evidence type="ECO:0000256" key="1">
    <source>
        <dbReference type="ARBA" id="ARBA00001974"/>
    </source>
</evidence>
<dbReference type="Gene3D" id="3.50.50.60">
    <property type="entry name" value="FAD/NAD(P)-binding domain"/>
    <property type="match status" value="1"/>
</dbReference>
<dbReference type="PRINTS" id="PR00368">
    <property type="entry name" value="FADPNR"/>
</dbReference>
<protein>
    <recommendedName>
        <fullName evidence="6">FAD/NAD(P)-binding domain-containing protein</fullName>
    </recommendedName>
</protein>
<dbReference type="InterPro" id="IPR046952">
    <property type="entry name" value="GSHR/TRXR-like"/>
</dbReference>
<organism evidence="7 8">
    <name type="scientific">Ancylostoma duodenale</name>
    <dbReference type="NCBI Taxonomy" id="51022"/>
    <lineage>
        <taxon>Eukaryota</taxon>
        <taxon>Metazoa</taxon>
        <taxon>Ecdysozoa</taxon>
        <taxon>Nematoda</taxon>
        <taxon>Chromadorea</taxon>
        <taxon>Rhabditida</taxon>
        <taxon>Rhabditina</taxon>
        <taxon>Rhabditomorpha</taxon>
        <taxon>Strongyloidea</taxon>
        <taxon>Ancylostomatidae</taxon>
        <taxon>Ancylostomatinae</taxon>
        <taxon>Ancylostoma</taxon>
    </lineage>
</organism>
<name>A0A0C2H684_9BILA</name>